<evidence type="ECO:0000313" key="8">
    <source>
        <dbReference type="Proteomes" id="UP000440732"/>
    </source>
</evidence>
<evidence type="ECO:0000313" key="3">
    <source>
        <dbReference type="EMBL" id="KAE9119295.1"/>
    </source>
</evidence>
<evidence type="ECO:0000256" key="1">
    <source>
        <dbReference type="SAM" id="MobiDB-lite"/>
    </source>
</evidence>
<organism evidence="3 9">
    <name type="scientific">Phytophthora fragariae</name>
    <dbReference type="NCBI Taxonomy" id="53985"/>
    <lineage>
        <taxon>Eukaryota</taxon>
        <taxon>Sar</taxon>
        <taxon>Stramenopiles</taxon>
        <taxon>Oomycota</taxon>
        <taxon>Peronosporomycetes</taxon>
        <taxon>Peronosporales</taxon>
        <taxon>Peronosporaceae</taxon>
        <taxon>Phytophthora</taxon>
    </lineage>
</organism>
<evidence type="ECO:0000313" key="9">
    <source>
        <dbReference type="Proteomes" id="UP000441208"/>
    </source>
</evidence>
<dbReference type="EMBL" id="QXGA01000650">
    <property type="protein sequence ID" value="KAE9143036.1"/>
    <property type="molecule type" value="Genomic_DNA"/>
</dbReference>
<sequence length="443" mass="47977">MGDMLILNYDGETVALGGEFMHMDIQFEFKIIAQKELHVAKVHLKGTICNPAVAHRMALLLIEHGERAALAENKQEDGRIPCCVSDTHTAHFEVRPRPSVWNFRLKMHGCPVCHRIYAGLDGQARHACRATIGQQQLERCQRFIAGGEASMRRHQATLRCTRLDGDGYVQEAALRRRISNAAAQRTHRAVQVDLLRADVEAARLRQDAANAIALASALSQAADILEAVALPAEDRPGEASVQPAPQDSRVESTVDIESAVDSNPTEMDGSAPTSTVDLETVDAGASRSQEDGIENLTAEESTCDICVEDIPPDELLGCHAGVPQCSVMMCAMCTQCSLEEHSRCPLCRNSAEAPPRDHAEQLDPQCQECDRPASSDDRAVGYACKNAYHPGRLAQLVSTGKHVPLIVTIDGVNGAPCPSCYAADRLLELAPEIVQALAEEQGV</sequence>
<dbReference type="AlphaFoldDB" id="A0A6A3SS65"/>
<dbReference type="InterPro" id="IPR013083">
    <property type="entry name" value="Znf_RING/FYVE/PHD"/>
</dbReference>
<dbReference type="EMBL" id="QXFZ01000365">
    <property type="protein sequence ID" value="KAE9119295.1"/>
    <property type="molecule type" value="Genomic_DNA"/>
</dbReference>
<gene>
    <name evidence="5" type="ORF">PF001_g6696</name>
    <name evidence="4" type="ORF">PF006_g11905</name>
    <name evidence="3" type="ORF">PF007_g8602</name>
    <name evidence="2" type="ORF">PF009_g9372</name>
</gene>
<evidence type="ECO:0000313" key="4">
    <source>
        <dbReference type="EMBL" id="KAE9143036.1"/>
    </source>
</evidence>
<comment type="caution">
    <text evidence="3">The sequence shown here is derived from an EMBL/GenBank/DDBJ whole genome shotgun (WGS) entry which is preliminary data.</text>
</comment>
<name>A0A6A3SS65_9STRA</name>
<protein>
    <submittedName>
        <fullName evidence="3">Uncharacterized protein</fullName>
    </submittedName>
</protein>
<evidence type="ECO:0000313" key="6">
    <source>
        <dbReference type="Proteomes" id="UP000429523"/>
    </source>
</evidence>
<dbReference type="Proteomes" id="UP000440732">
    <property type="component" value="Unassembled WGS sequence"/>
</dbReference>
<evidence type="ECO:0000313" key="7">
    <source>
        <dbReference type="Proteomes" id="UP000437068"/>
    </source>
</evidence>
<dbReference type="EMBL" id="QXGE01000271">
    <property type="protein sequence ID" value="KAE9317793.1"/>
    <property type="molecule type" value="Genomic_DNA"/>
</dbReference>
<reference evidence="6 7" key="1">
    <citation type="submission" date="2018-08" db="EMBL/GenBank/DDBJ databases">
        <title>Genomic investigation of the strawberry pathogen Phytophthora fragariae indicates pathogenicity is determined by transcriptional variation in three key races.</title>
        <authorList>
            <person name="Adams T.M."/>
            <person name="Armitage A.D."/>
            <person name="Sobczyk M.K."/>
            <person name="Bates H.J."/>
            <person name="Dunwell J.M."/>
            <person name="Nellist C.F."/>
            <person name="Harrison R.J."/>
        </authorList>
    </citation>
    <scope>NUCLEOTIDE SEQUENCE [LARGE SCALE GENOMIC DNA]</scope>
    <source>
        <strain evidence="5 7">A4</strain>
        <strain evidence="4 8">NOV-5</strain>
        <strain evidence="3 9">NOV-71</strain>
        <strain evidence="2 6">NOV-9</strain>
    </source>
</reference>
<proteinExistence type="predicted"/>
<feature type="region of interest" description="Disordered" evidence="1">
    <location>
        <begin position="233"/>
        <end position="252"/>
    </location>
</feature>
<dbReference type="Gene3D" id="3.30.40.10">
    <property type="entry name" value="Zinc/RING finger domain, C3HC4 (zinc finger)"/>
    <property type="match status" value="1"/>
</dbReference>
<evidence type="ECO:0000313" key="5">
    <source>
        <dbReference type="EMBL" id="KAE9317793.1"/>
    </source>
</evidence>
<dbReference type="Proteomes" id="UP000429523">
    <property type="component" value="Unassembled WGS sequence"/>
</dbReference>
<dbReference type="EMBL" id="QXGF01000401">
    <property type="protein sequence ID" value="KAE8940826.1"/>
    <property type="molecule type" value="Genomic_DNA"/>
</dbReference>
<dbReference type="Proteomes" id="UP000441208">
    <property type="component" value="Unassembled WGS sequence"/>
</dbReference>
<evidence type="ECO:0000313" key="2">
    <source>
        <dbReference type="EMBL" id="KAE8940826.1"/>
    </source>
</evidence>
<dbReference type="Proteomes" id="UP000437068">
    <property type="component" value="Unassembled WGS sequence"/>
</dbReference>
<accession>A0A6A3SS65</accession>